<comment type="subcellular location">
    <subcellularLocation>
        <location evidence="1">Cell membrane</location>
        <topology evidence="1">Multi-pass membrane protein</topology>
    </subcellularLocation>
</comment>
<dbReference type="Gene3D" id="3.40.50.300">
    <property type="entry name" value="P-loop containing nucleotide triphosphate hydrolases"/>
    <property type="match status" value="1"/>
</dbReference>
<dbReference type="InterPro" id="IPR050445">
    <property type="entry name" value="Bact_polysacc_biosynth/exp"/>
</dbReference>
<evidence type="ECO:0000256" key="5">
    <source>
        <dbReference type="ARBA" id="ARBA00022840"/>
    </source>
</evidence>
<feature type="domain" description="Polysaccharide chain length determinant N-terminal" evidence="9">
    <location>
        <begin position="12"/>
        <end position="89"/>
    </location>
</feature>
<keyword evidence="5" id="KW-0067">ATP-binding</keyword>
<dbReference type="InterPro" id="IPR003856">
    <property type="entry name" value="LPS_length_determ_N"/>
</dbReference>
<keyword evidence="7 8" id="KW-0472">Membrane</keyword>
<dbReference type="Pfam" id="PF02706">
    <property type="entry name" value="Wzz"/>
    <property type="match status" value="1"/>
</dbReference>
<feature type="domain" description="Tyrosine-protein kinase G-rich" evidence="10">
    <location>
        <begin position="231"/>
        <end position="306"/>
    </location>
</feature>
<dbReference type="CDD" id="cd05387">
    <property type="entry name" value="BY-kinase"/>
    <property type="match status" value="1"/>
</dbReference>
<evidence type="ECO:0000256" key="2">
    <source>
        <dbReference type="ARBA" id="ARBA00022475"/>
    </source>
</evidence>
<keyword evidence="4" id="KW-0547">Nucleotide-binding</keyword>
<organism evidence="11 12">
    <name type="scientific">Tropicimonas omnivorans</name>
    <dbReference type="NCBI Taxonomy" id="3075590"/>
    <lineage>
        <taxon>Bacteria</taxon>
        <taxon>Pseudomonadati</taxon>
        <taxon>Pseudomonadota</taxon>
        <taxon>Alphaproteobacteria</taxon>
        <taxon>Rhodobacterales</taxon>
        <taxon>Roseobacteraceae</taxon>
        <taxon>Tropicimonas</taxon>
    </lineage>
</organism>
<evidence type="ECO:0000256" key="1">
    <source>
        <dbReference type="ARBA" id="ARBA00004651"/>
    </source>
</evidence>
<evidence type="ECO:0000259" key="9">
    <source>
        <dbReference type="Pfam" id="PF02706"/>
    </source>
</evidence>
<evidence type="ECO:0000256" key="4">
    <source>
        <dbReference type="ARBA" id="ARBA00022741"/>
    </source>
</evidence>
<dbReference type="RefSeq" id="WP_311692613.1">
    <property type="nucleotide sequence ID" value="NZ_JAVRHL010000003.1"/>
</dbReference>
<name>A0ABU3DJ70_9RHOB</name>
<reference evidence="11 12" key="1">
    <citation type="submission" date="2023-09" db="EMBL/GenBank/DDBJ databases">
        <authorList>
            <person name="Rey-Velasco X."/>
        </authorList>
    </citation>
    <scope>NUCLEOTIDE SEQUENCE [LARGE SCALE GENOMIC DNA]</scope>
    <source>
        <strain evidence="11 12">F158</strain>
    </source>
</reference>
<dbReference type="InterPro" id="IPR032807">
    <property type="entry name" value="GNVR"/>
</dbReference>
<gene>
    <name evidence="11" type="ORF">RM543_13815</name>
</gene>
<dbReference type="PANTHER" id="PTHR32309:SF13">
    <property type="entry name" value="FERRIC ENTEROBACTIN TRANSPORT PROTEIN FEPE"/>
    <property type="match status" value="1"/>
</dbReference>
<comment type="caution">
    <text evidence="11">The sequence shown here is derived from an EMBL/GenBank/DDBJ whole genome shotgun (WGS) entry which is preliminary data.</text>
</comment>
<keyword evidence="6 8" id="KW-1133">Transmembrane helix</keyword>
<evidence type="ECO:0000256" key="3">
    <source>
        <dbReference type="ARBA" id="ARBA00022692"/>
    </source>
</evidence>
<dbReference type="InterPro" id="IPR027417">
    <property type="entry name" value="P-loop_NTPase"/>
</dbReference>
<evidence type="ECO:0000256" key="6">
    <source>
        <dbReference type="ARBA" id="ARBA00022989"/>
    </source>
</evidence>
<dbReference type="SUPFAM" id="SSF52540">
    <property type="entry name" value="P-loop containing nucleoside triphosphate hydrolases"/>
    <property type="match status" value="1"/>
</dbReference>
<evidence type="ECO:0000313" key="11">
    <source>
        <dbReference type="EMBL" id="MDT0683764.1"/>
    </source>
</evidence>
<sequence length="583" mass="61729">MQDTDLTLHAGLGILVRQARLIAATLAAGVCLAVLYLLLAEPEYRATSLLIVDPAGSDVLDDAPVTTGSENARVESEVEILRSDAMALAAARRAGLMSGSPDGAASTRDRLAGTGPDRAVIEDILSSRRISRRGLTHLIAITATADSPAKAARIANAYAETYLERQVAAKVARVQTARDVLGAQMKAAQDGVASSEAALDRFVVQSAGEDMSQAMLEAQLSSGALPSPVSSRILLLQQNAAIARAQHQSLMSRLRDLEVDVTLQVANARIVSRAMPPAVPSAPDRMMILALAVAASLAAGSGIAFASEYHFGGITSEEQLARLTGSPVPTTLPHLAGPEMLSPADMVVRAPLSPYAEGLRKLRAALDRSWNLETRPERQGMVVLLASGDADEGKSTIALALARTYAEAGKRAMLIDGDLRAPTIHDKLGIRSFASLVAFLTDETGSDMLDQYYVDDPMTDAGMILGAGRSGIATDKLVASDLFERMVEEARGWVDVLILDSPPLLPVVDARYMAPLADAVVLVARHAVTRPQDLRRAAADIAEYARPGAARVAILNARKRHRLPYAAPEPDLPGPLDARPSRP</sequence>
<keyword evidence="12" id="KW-1185">Reference proteome</keyword>
<feature type="transmembrane region" description="Helical" evidence="8">
    <location>
        <begin position="20"/>
        <end position="39"/>
    </location>
</feature>
<dbReference type="Proteomes" id="UP001265259">
    <property type="component" value="Unassembled WGS sequence"/>
</dbReference>
<dbReference type="PANTHER" id="PTHR32309">
    <property type="entry name" value="TYROSINE-PROTEIN KINASE"/>
    <property type="match status" value="1"/>
</dbReference>
<evidence type="ECO:0000313" key="12">
    <source>
        <dbReference type="Proteomes" id="UP001265259"/>
    </source>
</evidence>
<evidence type="ECO:0000259" key="10">
    <source>
        <dbReference type="Pfam" id="PF13807"/>
    </source>
</evidence>
<keyword evidence="2" id="KW-1003">Cell membrane</keyword>
<dbReference type="EMBL" id="JAVRHL010000003">
    <property type="protein sequence ID" value="MDT0683764.1"/>
    <property type="molecule type" value="Genomic_DNA"/>
</dbReference>
<evidence type="ECO:0000256" key="8">
    <source>
        <dbReference type="SAM" id="Phobius"/>
    </source>
</evidence>
<protein>
    <submittedName>
        <fullName evidence="11">GNVR domain-containing protein</fullName>
    </submittedName>
</protein>
<accession>A0ABU3DJ70</accession>
<keyword evidence="3 8" id="KW-0812">Transmembrane</keyword>
<proteinExistence type="predicted"/>
<dbReference type="InterPro" id="IPR005702">
    <property type="entry name" value="Wzc-like_C"/>
</dbReference>
<dbReference type="Pfam" id="PF13807">
    <property type="entry name" value="GNVR"/>
    <property type="match status" value="1"/>
</dbReference>
<evidence type="ECO:0000256" key="7">
    <source>
        <dbReference type="ARBA" id="ARBA00023136"/>
    </source>
</evidence>